<comment type="caution">
    <text evidence="8">The sequence shown here is derived from an EMBL/GenBank/DDBJ whole genome shotgun (WGS) entry which is preliminary data.</text>
</comment>
<feature type="transmembrane region" description="Helical" evidence="6">
    <location>
        <begin position="113"/>
        <end position="138"/>
    </location>
</feature>
<dbReference type="Proteomes" id="UP000249135">
    <property type="component" value="Unassembled WGS sequence"/>
</dbReference>
<evidence type="ECO:0000256" key="5">
    <source>
        <dbReference type="SAM" id="MobiDB-lite"/>
    </source>
</evidence>
<feature type="transmembrane region" description="Helical" evidence="6">
    <location>
        <begin position="43"/>
        <end position="60"/>
    </location>
</feature>
<protein>
    <recommendedName>
        <fullName evidence="7">DUF202 domain-containing protein</fullName>
    </recommendedName>
</protein>
<dbReference type="Pfam" id="PF02656">
    <property type="entry name" value="DUF202"/>
    <property type="match status" value="1"/>
</dbReference>
<sequence length="139" mass="14864">MPEKETSRQSSEEGPLIPADPPHWRTSGEEPDYRFTLANERTFLAWIRTALAVLAAGVLLDQFSTKLKPHTGVVLIAVLLCVLAGALSAGAYRRWKNNEIAMRHKGPLPHSSALGWLTGAAIAMSAALASLIVAAIVAP</sequence>
<evidence type="ECO:0000313" key="9">
    <source>
        <dbReference type="Proteomes" id="UP000249135"/>
    </source>
</evidence>
<organism evidence="8 9">
    <name type="scientific">Variovorax paradoxus</name>
    <dbReference type="NCBI Taxonomy" id="34073"/>
    <lineage>
        <taxon>Bacteria</taxon>
        <taxon>Pseudomonadati</taxon>
        <taxon>Pseudomonadota</taxon>
        <taxon>Betaproteobacteria</taxon>
        <taxon>Burkholderiales</taxon>
        <taxon>Comamonadaceae</taxon>
        <taxon>Variovorax</taxon>
    </lineage>
</organism>
<feature type="domain" description="DUF202" evidence="7">
    <location>
        <begin position="34"/>
        <end position="98"/>
    </location>
</feature>
<dbReference type="EMBL" id="QFPP01000013">
    <property type="protein sequence ID" value="PZQ77655.1"/>
    <property type="molecule type" value="Genomic_DNA"/>
</dbReference>
<gene>
    <name evidence="8" type="ORF">DI563_02970</name>
</gene>
<reference evidence="8 9" key="1">
    <citation type="submission" date="2017-08" db="EMBL/GenBank/DDBJ databases">
        <title>Infants hospitalized years apart are colonized by the same room-sourced microbial strains.</title>
        <authorList>
            <person name="Brooks B."/>
            <person name="Olm M.R."/>
            <person name="Firek B.A."/>
            <person name="Baker R."/>
            <person name="Thomas B.C."/>
            <person name="Morowitz M.J."/>
            <person name="Banfield J.F."/>
        </authorList>
    </citation>
    <scope>NUCLEOTIDE SEQUENCE [LARGE SCALE GENOMIC DNA]</scope>
    <source>
        <strain evidence="8">S2_005_003_R2_41</strain>
    </source>
</reference>
<name>A0A2W5QRR4_VARPD</name>
<evidence type="ECO:0000256" key="2">
    <source>
        <dbReference type="ARBA" id="ARBA00022692"/>
    </source>
</evidence>
<feature type="compositionally biased region" description="Basic and acidic residues" evidence="5">
    <location>
        <begin position="1"/>
        <end position="11"/>
    </location>
</feature>
<dbReference type="GO" id="GO:0012505">
    <property type="term" value="C:endomembrane system"/>
    <property type="evidence" value="ECO:0007669"/>
    <property type="project" value="UniProtKB-SubCell"/>
</dbReference>
<keyword evidence="2 6" id="KW-0812">Transmembrane</keyword>
<evidence type="ECO:0000313" key="8">
    <source>
        <dbReference type="EMBL" id="PZQ77655.1"/>
    </source>
</evidence>
<keyword evidence="3 6" id="KW-1133">Transmembrane helix</keyword>
<comment type="subcellular location">
    <subcellularLocation>
        <location evidence="1">Endomembrane system</location>
        <topology evidence="1">Multi-pass membrane protein</topology>
    </subcellularLocation>
</comment>
<evidence type="ECO:0000256" key="1">
    <source>
        <dbReference type="ARBA" id="ARBA00004127"/>
    </source>
</evidence>
<feature type="region of interest" description="Disordered" evidence="5">
    <location>
        <begin position="1"/>
        <end position="28"/>
    </location>
</feature>
<dbReference type="AlphaFoldDB" id="A0A2W5QRR4"/>
<accession>A0A2W5QRR4</accession>
<proteinExistence type="predicted"/>
<keyword evidence="4 6" id="KW-0472">Membrane</keyword>
<evidence type="ECO:0000256" key="6">
    <source>
        <dbReference type="SAM" id="Phobius"/>
    </source>
</evidence>
<evidence type="ECO:0000259" key="7">
    <source>
        <dbReference type="Pfam" id="PF02656"/>
    </source>
</evidence>
<dbReference type="InterPro" id="IPR003807">
    <property type="entry name" value="DUF202"/>
</dbReference>
<evidence type="ECO:0000256" key="3">
    <source>
        <dbReference type="ARBA" id="ARBA00022989"/>
    </source>
</evidence>
<evidence type="ECO:0000256" key="4">
    <source>
        <dbReference type="ARBA" id="ARBA00023136"/>
    </source>
</evidence>
<feature type="transmembrane region" description="Helical" evidence="6">
    <location>
        <begin position="72"/>
        <end position="92"/>
    </location>
</feature>